<organism evidence="6 7">
    <name type="scientific">Spirobacillus cienkowskii</name>
    <dbReference type="NCBI Taxonomy" id="495820"/>
    <lineage>
        <taxon>Bacteria</taxon>
        <taxon>Pseudomonadati</taxon>
        <taxon>Bdellovibrionota</taxon>
        <taxon>Oligoflexia</taxon>
        <taxon>Silvanigrellales</taxon>
        <taxon>Spirobacillus</taxon>
    </lineage>
</organism>
<dbReference type="Pfam" id="PF13424">
    <property type="entry name" value="TPR_12"/>
    <property type="match status" value="1"/>
</dbReference>
<keyword evidence="3" id="KW-0597">Phosphoprotein</keyword>
<keyword evidence="1" id="KW-0677">Repeat</keyword>
<dbReference type="SUPFAM" id="SSF48452">
    <property type="entry name" value="TPR-like"/>
    <property type="match status" value="1"/>
</dbReference>
<reference evidence="6" key="1">
    <citation type="submission" date="2018-04" db="EMBL/GenBank/DDBJ databases">
        <title>Draft genome sequence of the Candidatus Spirobacillus cienkowskii, a pathogen of freshwater Daphnia species, reconstructed from hemolymph metagenomic reads.</title>
        <authorList>
            <person name="Bresciani L."/>
            <person name="Lemos L.N."/>
            <person name="Wale N."/>
            <person name="Lin J.Y."/>
            <person name="Fernandes G.R."/>
            <person name="Duffy M.A."/>
            <person name="Rodrigues J.M."/>
        </authorList>
    </citation>
    <scope>NUCLEOTIDE SEQUENCE [LARGE SCALE GENOMIC DNA]</scope>
    <source>
        <strain evidence="6">Binning01</strain>
    </source>
</reference>
<evidence type="ECO:0000256" key="2">
    <source>
        <dbReference type="ARBA" id="ARBA00022803"/>
    </source>
</evidence>
<dbReference type="Gene3D" id="1.25.40.10">
    <property type="entry name" value="Tetratricopeptide repeat domain"/>
    <property type="match status" value="2"/>
</dbReference>
<proteinExistence type="predicted"/>
<evidence type="ECO:0000313" key="7">
    <source>
        <dbReference type="Proteomes" id="UP000253934"/>
    </source>
</evidence>
<sequence length="420" mass="46913">MTKDTKNKQNNNKVCVLIIEEKTDLRTFFMGALTKNGNYEVINAATAQEGLDILAKEGAKVNMILFDWNMSGMSGHLFSQKIKAGSEFDHIELIVCSAAFAEEDTFLMSEIDIYYTMPKVVNVFDFTAKMEQARMAYLNSQSVVAKLKNLQRLLHQADSQAIEALLKESIDIEKEIQDNPKYAYLGGEIRIQHKKYLDAIQFLKDKLSQGGENRSHENLRTLSTLSKALCLAGNFEEALVIFERLEAKSPHNLHHKVMIGDALLGLDNVVGAEKKYDEVLQTDATNAGALAGMVKTSSVTGNFSNAKTFFDKIEGNFESSALASFFNNRGVALVKKGNVQEAIQFYENALQFFNKYKGVVYFNLGMAYFRSGNISSAVNSFQAAIAQEPALIQEKKILQELKEKGLEKFIEDYSAKKSNS</sequence>
<dbReference type="InterPro" id="IPR002885">
    <property type="entry name" value="PPR_rpt"/>
</dbReference>
<dbReference type="AlphaFoldDB" id="A0A369KMH7"/>
<dbReference type="InterPro" id="IPR011006">
    <property type="entry name" value="CheY-like_superfamily"/>
</dbReference>
<dbReference type="InterPro" id="IPR011990">
    <property type="entry name" value="TPR-like_helical_dom_sf"/>
</dbReference>
<keyword evidence="7" id="KW-1185">Reference proteome</keyword>
<dbReference type="Gene3D" id="3.40.50.2300">
    <property type="match status" value="1"/>
</dbReference>
<dbReference type="InterPro" id="IPR019734">
    <property type="entry name" value="TPR_rpt"/>
</dbReference>
<dbReference type="Proteomes" id="UP000253934">
    <property type="component" value="Unassembled WGS sequence"/>
</dbReference>
<keyword evidence="2 4" id="KW-0802">TPR repeat</keyword>
<accession>A0A369KMH7</accession>
<dbReference type="SUPFAM" id="SSF52172">
    <property type="entry name" value="CheY-like"/>
    <property type="match status" value="1"/>
</dbReference>
<protein>
    <submittedName>
        <fullName evidence="6">Tetratricopeptide repeat protein</fullName>
    </submittedName>
</protein>
<name>A0A369KMH7_9BACT</name>
<gene>
    <name evidence="6" type="ORF">DCC88_08125</name>
</gene>
<dbReference type="PROSITE" id="PS50005">
    <property type="entry name" value="TPR"/>
    <property type="match status" value="2"/>
</dbReference>
<dbReference type="PANTHER" id="PTHR44943">
    <property type="entry name" value="CELLULOSE SYNTHASE OPERON PROTEIN C"/>
    <property type="match status" value="1"/>
</dbReference>
<dbReference type="PANTHER" id="PTHR44943:SF8">
    <property type="entry name" value="TPR REPEAT-CONTAINING PROTEIN MJ0263"/>
    <property type="match status" value="1"/>
</dbReference>
<dbReference type="Pfam" id="PF00072">
    <property type="entry name" value="Response_reg"/>
    <property type="match status" value="1"/>
</dbReference>
<comment type="caution">
    <text evidence="6">The sequence shown here is derived from an EMBL/GenBank/DDBJ whole genome shotgun (WGS) entry which is preliminary data.</text>
</comment>
<evidence type="ECO:0000256" key="4">
    <source>
        <dbReference type="PROSITE-ProRule" id="PRU00339"/>
    </source>
</evidence>
<dbReference type="GO" id="GO:0000160">
    <property type="term" value="P:phosphorelay signal transduction system"/>
    <property type="evidence" value="ECO:0007669"/>
    <property type="project" value="InterPro"/>
</dbReference>
<dbReference type="InterPro" id="IPR001789">
    <property type="entry name" value="Sig_transdc_resp-reg_receiver"/>
</dbReference>
<dbReference type="Pfam" id="PF01535">
    <property type="entry name" value="PPR"/>
    <property type="match status" value="1"/>
</dbReference>
<evidence type="ECO:0000256" key="3">
    <source>
        <dbReference type="PROSITE-ProRule" id="PRU00169"/>
    </source>
</evidence>
<feature type="modified residue" description="4-aspartylphosphate" evidence="3">
    <location>
        <position position="67"/>
    </location>
</feature>
<evidence type="ECO:0000313" key="6">
    <source>
        <dbReference type="EMBL" id="RDB35859.1"/>
    </source>
</evidence>
<feature type="domain" description="Response regulatory" evidence="5">
    <location>
        <begin position="15"/>
        <end position="134"/>
    </location>
</feature>
<evidence type="ECO:0000259" key="5">
    <source>
        <dbReference type="PROSITE" id="PS50110"/>
    </source>
</evidence>
<feature type="repeat" description="TPR" evidence="4">
    <location>
        <begin position="358"/>
        <end position="391"/>
    </location>
</feature>
<evidence type="ECO:0000256" key="1">
    <source>
        <dbReference type="ARBA" id="ARBA00022737"/>
    </source>
</evidence>
<dbReference type="PROSITE" id="PS50110">
    <property type="entry name" value="RESPONSE_REGULATORY"/>
    <property type="match status" value="1"/>
</dbReference>
<feature type="repeat" description="TPR" evidence="4">
    <location>
        <begin position="323"/>
        <end position="356"/>
    </location>
</feature>
<dbReference type="SMART" id="SM00028">
    <property type="entry name" value="TPR"/>
    <property type="match status" value="3"/>
</dbReference>
<dbReference type="EMBL" id="QOVW01000073">
    <property type="protein sequence ID" value="RDB35859.1"/>
    <property type="molecule type" value="Genomic_DNA"/>
</dbReference>
<dbReference type="InterPro" id="IPR051685">
    <property type="entry name" value="Ycf3/AcsC/BcsC/TPR_MFPF"/>
</dbReference>